<gene>
    <name evidence="1" type="ORF">ETSY2_43400</name>
</gene>
<proteinExistence type="predicted"/>
<protein>
    <submittedName>
        <fullName evidence="1">Uncharacterized protein</fullName>
    </submittedName>
</protein>
<keyword evidence="2" id="KW-1185">Reference proteome</keyword>
<sequence length="59" mass="6452">MIGTDSKCITMQNPIDNSEVGLQNVYRSMVPARALIPSSECLIMPTIPGTDQTDQKQVD</sequence>
<dbReference type="AlphaFoldDB" id="W4LJB2"/>
<dbReference type="EMBL" id="AZHX01001983">
    <property type="protein sequence ID" value="ETW98072.1"/>
    <property type="molecule type" value="Genomic_DNA"/>
</dbReference>
<accession>W4LJB2</accession>
<evidence type="ECO:0000313" key="1">
    <source>
        <dbReference type="EMBL" id="ETW98072.1"/>
    </source>
</evidence>
<evidence type="ECO:0000313" key="2">
    <source>
        <dbReference type="Proteomes" id="UP000019140"/>
    </source>
</evidence>
<name>W4LJB2_9BACT</name>
<dbReference type="HOGENOM" id="CLU_2951680_0_0_7"/>
<reference evidence="1 2" key="1">
    <citation type="journal article" date="2014" name="Nature">
        <title>An environmental bacterial taxon with a large and distinct metabolic repertoire.</title>
        <authorList>
            <person name="Wilson M.C."/>
            <person name="Mori T."/>
            <person name="Ruckert C."/>
            <person name="Uria A.R."/>
            <person name="Helf M.J."/>
            <person name="Takada K."/>
            <person name="Gernert C."/>
            <person name="Steffens U.A."/>
            <person name="Heycke N."/>
            <person name="Schmitt S."/>
            <person name="Rinke C."/>
            <person name="Helfrich E.J."/>
            <person name="Brachmann A.O."/>
            <person name="Gurgui C."/>
            <person name="Wakimoto T."/>
            <person name="Kracht M."/>
            <person name="Crusemann M."/>
            <person name="Hentschel U."/>
            <person name="Abe I."/>
            <person name="Matsunaga S."/>
            <person name="Kalinowski J."/>
            <person name="Takeyama H."/>
            <person name="Piel J."/>
        </authorList>
    </citation>
    <scope>NUCLEOTIDE SEQUENCE [LARGE SCALE GENOMIC DNA]</scope>
    <source>
        <strain evidence="2">TSY2</strain>
    </source>
</reference>
<organism evidence="1 2">
    <name type="scientific">Candidatus Entotheonella gemina</name>
    <dbReference type="NCBI Taxonomy" id="1429439"/>
    <lineage>
        <taxon>Bacteria</taxon>
        <taxon>Pseudomonadati</taxon>
        <taxon>Nitrospinota/Tectimicrobiota group</taxon>
        <taxon>Candidatus Tectimicrobiota</taxon>
        <taxon>Candidatus Entotheonellia</taxon>
        <taxon>Candidatus Entotheonellales</taxon>
        <taxon>Candidatus Entotheonellaceae</taxon>
        <taxon>Candidatus Entotheonella</taxon>
    </lineage>
</organism>
<dbReference type="Proteomes" id="UP000019140">
    <property type="component" value="Unassembled WGS sequence"/>
</dbReference>
<comment type="caution">
    <text evidence="1">The sequence shown here is derived from an EMBL/GenBank/DDBJ whole genome shotgun (WGS) entry which is preliminary data.</text>
</comment>